<gene>
    <name evidence="1" type="ORF">D5F01_LYC11568</name>
</gene>
<dbReference type="GO" id="GO:0004735">
    <property type="term" value="F:pyrroline-5-carboxylate reductase activity"/>
    <property type="evidence" value="ECO:0007669"/>
    <property type="project" value="TreeGrafter"/>
</dbReference>
<dbReference type="Proteomes" id="UP000424527">
    <property type="component" value="Unassembled WGS sequence"/>
</dbReference>
<dbReference type="AlphaFoldDB" id="A0A6G0IE91"/>
<dbReference type="EMBL" id="REGW02000011">
    <property type="protein sequence ID" value="KAE8289858.1"/>
    <property type="molecule type" value="Genomic_DNA"/>
</dbReference>
<dbReference type="PANTHER" id="PTHR11645:SF58">
    <property type="entry name" value="NADP-DEPENDENT OXIDOREDUCTASE DOMAIN-CONTAINING PROTEIN 1"/>
    <property type="match status" value="1"/>
</dbReference>
<evidence type="ECO:0000313" key="2">
    <source>
        <dbReference type="Proteomes" id="UP000424527"/>
    </source>
</evidence>
<name>A0A6G0IE91_LARCR</name>
<reference evidence="1 2" key="1">
    <citation type="submission" date="2019-07" db="EMBL/GenBank/DDBJ databases">
        <title>Chromosome genome assembly for large yellow croaker.</title>
        <authorList>
            <person name="Xiao S."/>
        </authorList>
    </citation>
    <scope>NUCLEOTIDE SEQUENCE [LARGE SCALE GENOMIC DNA]</scope>
    <source>
        <strain evidence="1">JMULYC20181020</strain>
        <tissue evidence="1">Muscle</tissue>
    </source>
</reference>
<protein>
    <submittedName>
        <fullName evidence="1">NADP-dependent oxidoreductase domain-containing protein 1</fullName>
    </submittedName>
</protein>
<comment type="caution">
    <text evidence="1">The sequence shown here is derived from an EMBL/GenBank/DDBJ whole genome shotgun (WGS) entry which is preliminary data.</text>
</comment>
<accession>A0A6G0IE91</accession>
<dbReference type="Gene3D" id="3.40.50.720">
    <property type="entry name" value="NAD(P)-binding Rossmann-like Domain"/>
    <property type="match status" value="1"/>
</dbReference>
<organism evidence="1 2">
    <name type="scientific">Larimichthys crocea</name>
    <name type="common">Large yellow croaker</name>
    <name type="synonym">Pseudosciaena crocea</name>
    <dbReference type="NCBI Taxonomy" id="215358"/>
    <lineage>
        <taxon>Eukaryota</taxon>
        <taxon>Metazoa</taxon>
        <taxon>Chordata</taxon>
        <taxon>Craniata</taxon>
        <taxon>Vertebrata</taxon>
        <taxon>Euteleostomi</taxon>
        <taxon>Actinopterygii</taxon>
        <taxon>Neopterygii</taxon>
        <taxon>Teleostei</taxon>
        <taxon>Neoteleostei</taxon>
        <taxon>Acanthomorphata</taxon>
        <taxon>Eupercaria</taxon>
        <taxon>Sciaenidae</taxon>
        <taxon>Larimichthys</taxon>
    </lineage>
</organism>
<dbReference type="InterPro" id="IPR036291">
    <property type="entry name" value="NAD(P)-bd_dom_sf"/>
</dbReference>
<evidence type="ECO:0000313" key="1">
    <source>
        <dbReference type="EMBL" id="KAE8289858.1"/>
    </source>
</evidence>
<dbReference type="SUPFAM" id="SSF51735">
    <property type="entry name" value="NAD(P)-binding Rossmann-fold domains"/>
    <property type="match status" value="1"/>
</dbReference>
<dbReference type="GO" id="GO:0055129">
    <property type="term" value="P:L-proline biosynthetic process"/>
    <property type="evidence" value="ECO:0007669"/>
    <property type="project" value="TreeGrafter"/>
</dbReference>
<proteinExistence type="predicted"/>
<dbReference type="PANTHER" id="PTHR11645">
    <property type="entry name" value="PYRROLINE-5-CARBOXYLATE REDUCTASE"/>
    <property type="match status" value="1"/>
</dbReference>
<keyword evidence="2" id="KW-1185">Reference proteome</keyword>
<sequence length="313" mass="34595">MGHMGKKLLLSLLEKSDIKPSHIKISSKRPENADTFSAWRFMTISHMTRCPSLKPWMLAAGTSQLMIAKGGSDIPSGFIPVESVQTGVECFFDNPRLARWADVLFLCCLPSHLPKVCAEIRSHLSKRCLVYSFTSAVPVTRLAQLLGHDFILKPQYDFVACDTADVWLSCTHMTAALTDPLLIEASCPLTMSRGISLGLNWVCAVLYSLLNICTCAGLGSSDALSLINGLFKEKYPHTVELNAQSFISSSYTSSLLTEEPFPWISLTVVQTKETPLLRFLSSNKYLQQCISAAYKSLLEETPEKSDIKLSCKT</sequence>